<name>A0ACB9CSF8_CICIN</name>
<organism evidence="1 2">
    <name type="scientific">Cichorium intybus</name>
    <name type="common">Chicory</name>
    <dbReference type="NCBI Taxonomy" id="13427"/>
    <lineage>
        <taxon>Eukaryota</taxon>
        <taxon>Viridiplantae</taxon>
        <taxon>Streptophyta</taxon>
        <taxon>Embryophyta</taxon>
        <taxon>Tracheophyta</taxon>
        <taxon>Spermatophyta</taxon>
        <taxon>Magnoliopsida</taxon>
        <taxon>eudicotyledons</taxon>
        <taxon>Gunneridae</taxon>
        <taxon>Pentapetalae</taxon>
        <taxon>asterids</taxon>
        <taxon>campanulids</taxon>
        <taxon>Asterales</taxon>
        <taxon>Asteraceae</taxon>
        <taxon>Cichorioideae</taxon>
        <taxon>Cichorieae</taxon>
        <taxon>Cichoriinae</taxon>
        <taxon>Cichorium</taxon>
    </lineage>
</organism>
<gene>
    <name evidence="1" type="ORF">L2E82_27256</name>
</gene>
<evidence type="ECO:0000313" key="1">
    <source>
        <dbReference type="EMBL" id="KAI3737259.1"/>
    </source>
</evidence>
<keyword evidence="2" id="KW-1185">Reference proteome</keyword>
<dbReference type="EMBL" id="CM042013">
    <property type="protein sequence ID" value="KAI3737259.1"/>
    <property type="molecule type" value="Genomic_DNA"/>
</dbReference>
<reference evidence="1 2" key="2">
    <citation type="journal article" date="2022" name="Mol. Ecol. Resour.">
        <title>The genomes of chicory, endive, great burdock and yacon provide insights into Asteraceae paleo-polyploidization history and plant inulin production.</title>
        <authorList>
            <person name="Fan W."/>
            <person name="Wang S."/>
            <person name="Wang H."/>
            <person name="Wang A."/>
            <person name="Jiang F."/>
            <person name="Liu H."/>
            <person name="Zhao H."/>
            <person name="Xu D."/>
            <person name="Zhang Y."/>
        </authorList>
    </citation>
    <scope>NUCLEOTIDE SEQUENCE [LARGE SCALE GENOMIC DNA]</scope>
    <source>
        <strain evidence="2">cv. Punajuju</strain>
        <tissue evidence="1">Leaves</tissue>
    </source>
</reference>
<protein>
    <submittedName>
        <fullName evidence="1">Uncharacterized protein</fullName>
    </submittedName>
</protein>
<reference evidence="2" key="1">
    <citation type="journal article" date="2022" name="Mol. Ecol. Resour.">
        <title>The genomes of chicory, endive, great burdock and yacon provide insights into Asteraceae palaeo-polyploidization history and plant inulin production.</title>
        <authorList>
            <person name="Fan W."/>
            <person name="Wang S."/>
            <person name="Wang H."/>
            <person name="Wang A."/>
            <person name="Jiang F."/>
            <person name="Liu H."/>
            <person name="Zhao H."/>
            <person name="Xu D."/>
            <person name="Zhang Y."/>
        </authorList>
    </citation>
    <scope>NUCLEOTIDE SEQUENCE [LARGE SCALE GENOMIC DNA]</scope>
    <source>
        <strain evidence="2">cv. Punajuju</strain>
    </source>
</reference>
<evidence type="ECO:0000313" key="2">
    <source>
        <dbReference type="Proteomes" id="UP001055811"/>
    </source>
</evidence>
<dbReference type="Proteomes" id="UP001055811">
    <property type="component" value="Linkage Group LG05"/>
</dbReference>
<accession>A0ACB9CSF8</accession>
<proteinExistence type="predicted"/>
<sequence length="303" mass="34390">MAMALALRRLSSSADKPLQRLFYGGHLYSMVRFYSYNLRFCEAVYEKERPGVTKYILGAFKLSCNISITLNDAKTRKQVPLKKENGQMAMVPLFQSQESIPGKICVDPVQGKKVERNGIKIELLGQIEATFITLPLLFVKWMFLGNLANISSTSDDSTQKFSVSFFPSLPLDVEKERTDSANSGSDEKHRLAHSHVCSMGVELLLNRIGRVSQIPKLQKSLVDEQKLLEEIMDSSKEVAKVRAELKPWEKELIEHQGKLEVASTENKLFSEKECLKEQENLMTLEETARQKVMELMEPLKAKT</sequence>
<comment type="caution">
    <text evidence="1">The sequence shown here is derived from an EMBL/GenBank/DDBJ whole genome shotgun (WGS) entry which is preliminary data.</text>
</comment>